<sequence length="245" mass="27562">MSRYKLTIEYDGAPYVGWQAQKNMKSVQEVIEHACFKLDGTMPRIFGAGRTDSGVHALGQVAHVDLVKSLRADKVRDGLNYHLGENPVTILDAQIVDDDFHARFDALSRTYLYRVIDRRPKLALDRGRVWRLPVKLDVDAMNKAAQVFIGSHDFTTFRDKQCQAKSPIKKIDEFSVVRNGAEIHVHVKARSFLHRLVRSMTGSLVEVGNGKISVQDVQDALDARDRRACSPVAPPEGLYLMNVGY</sequence>
<dbReference type="InterPro" id="IPR001406">
    <property type="entry name" value="PsdUridine_synth_TruA"/>
</dbReference>
<dbReference type="GO" id="GO:0160147">
    <property type="term" value="F:tRNA pseudouridine(38-40) synthase activity"/>
    <property type="evidence" value="ECO:0007669"/>
    <property type="project" value="UniProtKB-EC"/>
</dbReference>
<dbReference type="InterPro" id="IPR020103">
    <property type="entry name" value="PsdUridine_synth_cat_dom_sf"/>
</dbReference>
<dbReference type="Gene3D" id="3.30.70.580">
    <property type="entry name" value="Pseudouridine synthase I, catalytic domain, N-terminal subdomain"/>
    <property type="match status" value="1"/>
</dbReference>
<evidence type="ECO:0000256" key="3">
    <source>
        <dbReference type="ARBA" id="ARBA00023235"/>
    </source>
</evidence>
<dbReference type="InterPro" id="IPR020097">
    <property type="entry name" value="PsdUridine_synth_TruA_a/b_dom"/>
</dbReference>
<comment type="caution">
    <text evidence="9">The sequence shown here is derived from an EMBL/GenBank/DDBJ whole genome shotgun (WGS) entry which is preliminary data.</text>
</comment>
<dbReference type="HAMAP" id="MF_00171">
    <property type="entry name" value="TruA"/>
    <property type="match status" value="1"/>
</dbReference>
<dbReference type="PIRSF" id="PIRSF001430">
    <property type="entry name" value="tRNA_psdUrid_synth"/>
    <property type="match status" value="1"/>
</dbReference>
<dbReference type="GO" id="GO:0003723">
    <property type="term" value="F:RNA binding"/>
    <property type="evidence" value="ECO:0007669"/>
    <property type="project" value="InterPro"/>
</dbReference>
<dbReference type="SUPFAM" id="SSF55120">
    <property type="entry name" value="Pseudouridine synthase"/>
    <property type="match status" value="1"/>
</dbReference>
<dbReference type="EC" id="5.4.99.12" evidence="4"/>
<dbReference type="Proteomes" id="UP000886042">
    <property type="component" value="Unassembled WGS sequence"/>
</dbReference>
<comment type="similarity">
    <text evidence="1 4 7">Belongs to the tRNA pseudouridine synthase TruA family.</text>
</comment>
<dbReference type="FunFam" id="3.30.70.580:FF:000001">
    <property type="entry name" value="tRNA pseudouridine synthase A"/>
    <property type="match status" value="1"/>
</dbReference>
<feature type="domain" description="Pseudouridine synthase I TruA alpha/beta" evidence="8">
    <location>
        <begin position="144"/>
        <end position="245"/>
    </location>
</feature>
<evidence type="ECO:0000259" key="8">
    <source>
        <dbReference type="Pfam" id="PF01416"/>
    </source>
</evidence>
<accession>A0A7C3G921</accession>
<evidence type="ECO:0000256" key="4">
    <source>
        <dbReference type="HAMAP-Rule" id="MF_00171"/>
    </source>
</evidence>
<evidence type="ECO:0000256" key="7">
    <source>
        <dbReference type="RuleBase" id="RU003792"/>
    </source>
</evidence>
<keyword evidence="2 4" id="KW-0819">tRNA processing</keyword>
<evidence type="ECO:0000256" key="5">
    <source>
        <dbReference type="PIRSR" id="PIRSR001430-1"/>
    </source>
</evidence>
<feature type="active site" description="Nucleophile" evidence="4 5">
    <location>
        <position position="52"/>
    </location>
</feature>
<comment type="catalytic activity">
    <reaction evidence="4 7">
        <text>uridine(38/39/40) in tRNA = pseudouridine(38/39/40) in tRNA</text>
        <dbReference type="Rhea" id="RHEA:22376"/>
        <dbReference type="Rhea" id="RHEA-COMP:10085"/>
        <dbReference type="Rhea" id="RHEA-COMP:10087"/>
        <dbReference type="ChEBI" id="CHEBI:65314"/>
        <dbReference type="ChEBI" id="CHEBI:65315"/>
        <dbReference type="EC" id="5.4.99.12"/>
    </reaction>
</comment>
<dbReference type="NCBIfam" id="TIGR00071">
    <property type="entry name" value="hisT_truA"/>
    <property type="match status" value="1"/>
</dbReference>
<gene>
    <name evidence="4 9" type="primary">truA</name>
    <name evidence="9" type="ORF">ENJ46_04435</name>
</gene>
<dbReference type="Gene3D" id="3.30.70.660">
    <property type="entry name" value="Pseudouridine synthase I, catalytic domain, C-terminal subdomain"/>
    <property type="match status" value="1"/>
</dbReference>
<dbReference type="InterPro" id="IPR020094">
    <property type="entry name" value="TruA/RsuA/RluB/E/F_N"/>
</dbReference>
<name>A0A7C3G921_9PROT</name>
<dbReference type="EMBL" id="DRMN01000292">
    <property type="protein sequence ID" value="HFB55152.1"/>
    <property type="molecule type" value="Genomic_DNA"/>
</dbReference>
<keyword evidence="3 4" id="KW-0413">Isomerase</keyword>
<comment type="subunit">
    <text evidence="4">Homodimer.</text>
</comment>
<dbReference type="PANTHER" id="PTHR11142">
    <property type="entry name" value="PSEUDOURIDYLATE SYNTHASE"/>
    <property type="match status" value="1"/>
</dbReference>
<dbReference type="PANTHER" id="PTHR11142:SF0">
    <property type="entry name" value="TRNA PSEUDOURIDINE SYNTHASE-LIKE 1"/>
    <property type="match status" value="1"/>
</dbReference>
<dbReference type="InterPro" id="IPR020095">
    <property type="entry name" value="PsdUridine_synth_TruA_C"/>
</dbReference>
<proteinExistence type="inferred from homology"/>
<dbReference type="AlphaFoldDB" id="A0A7C3G921"/>
<evidence type="ECO:0000256" key="2">
    <source>
        <dbReference type="ARBA" id="ARBA00022694"/>
    </source>
</evidence>
<reference evidence="9" key="1">
    <citation type="journal article" date="2020" name="mSystems">
        <title>Genome- and Community-Level Interaction Insights into Carbon Utilization and Element Cycling Functions of Hydrothermarchaeota in Hydrothermal Sediment.</title>
        <authorList>
            <person name="Zhou Z."/>
            <person name="Liu Y."/>
            <person name="Xu W."/>
            <person name="Pan J."/>
            <person name="Luo Z.H."/>
            <person name="Li M."/>
        </authorList>
    </citation>
    <scope>NUCLEOTIDE SEQUENCE [LARGE SCALE GENOMIC DNA]</scope>
    <source>
        <strain evidence="9">HyVt-489</strain>
    </source>
</reference>
<comment type="function">
    <text evidence="4">Formation of pseudouridine at positions 38, 39 and 40 in the anticodon stem and loop of transfer RNAs.</text>
</comment>
<organism evidence="9">
    <name type="scientific">Hellea balneolensis</name>
    <dbReference type="NCBI Taxonomy" id="287478"/>
    <lineage>
        <taxon>Bacteria</taxon>
        <taxon>Pseudomonadati</taxon>
        <taxon>Pseudomonadota</taxon>
        <taxon>Alphaproteobacteria</taxon>
        <taxon>Maricaulales</taxon>
        <taxon>Robiginitomaculaceae</taxon>
        <taxon>Hellea</taxon>
    </lineage>
</organism>
<evidence type="ECO:0000256" key="6">
    <source>
        <dbReference type="PIRSR" id="PIRSR001430-2"/>
    </source>
</evidence>
<feature type="binding site" evidence="4 6">
    <location>
        <position position="111"/>
    </location>
    <ligand>
        <name>substrate</name>
    </ligand>
</feature>
<dbReference type="CDD" id="cd02570">
    <property type="entry name" value="PseudoU_synth_EcTruA"/>
    <property type="match status" value="1"/>
</dbReference>
<dbReference type="Pfam" id="PF01416">
    <property type="entry name" value="PseudoU_synth_1"/>
    <property type="match status" value="2"/>
</dbReference>
<evidence type="ECO:0000313" key="9">
    <source>
        <dbReference type="EMBL" id="HFB55152.1"/>
    </source>
</evidence>
<evidence type="ECO:0000256" key="1">
    <source>
        <dbReference type="ARBA" id="ARBA00009375"/>
    </source>
</evidence>
<protein>
    <recommendedName>
        <fullName evidence="4">tRNA pseudouridine synthase A</fullName>
        <ecNumber evidence="4">5.4.99.12</ecNumber>
    </recommendedName>
    <alternativeName>
        <fullName evidence="4">tRNA pseudouridine(38-40) synthase</fullName>
    </alternativeName>
    <alternativeName>
        <fullName evidence="4">tRNA pseudouridylate synthase I</fullName>
    </alternativeName>
    <alternativeName>
        <fullName evidence="4">tRNA-uridine isomerase I</fullName>
    </alternativeName>
</protein>
<dbReference type="GO" id="GO:0031119">
    <property type="term" value="P:tRNA pseudouridine synthesis"/>
    <property type="evidence" value="ECO:0007669"/>
    <property type="project" value="UniProtKB-UniRule"/>
</dbReference>
<comment type="caution">
    <text evidence="4">Lacks conserved residue(s) required for the propagation of feature annotation.</text>
</comment>
<feature type="domain" description="Pseudouridine synthase I TruA alpha/beta" evidence="8">
    <location>
        <begin position="8"/>
        <end position="105"/>
    </location>
</feature>